<keyword evidence="3" id="KW-0067">ATP-binding</keyword>
<protein>
    <submittedName>
        <fullName evidence="7">Fidgetin protein 1</fullName>
    </submittedName>
</protein>
<dbReference type="InterPro" id="IPR041569">
    <property type="entry name" value="AAA_lid_3"/>
</dbReference>
<feature type="region of interest" description="Disordered" evidence="5">
    <location>
        <begin position="225"/>
        <end position="294"/>
    </location>
</feature>
<dbReference type="SMART" id="SM00382">
    <property type="entry name" value="AAA"/>
    <property type="match status" value="1"/>
</dbReference>
<dbReference type="OrthoDB" id="10251136at2759"/>
<dbReference type="PANTHER" id="PTHR23074:SF17">
    <property type="entry name" value="FIDGETIN-LIKE PROTEIN 1"/>
    <property type="match status" value="1"/>
</dbReference>
<evidence type="ECO:0000256" key="2">
    <source>
        <dbReference type="ARBA" id="ARBA00022741"/>
    </source>
</evidence>
<dbReference type="Proteomes" id="UP000748531">
    <property type="component" value="Unassembled WGS sequence"/>
</dbReference>
<dbReference type="AlphaFoldDB" id="A0A8J4TA83"/>
<evidence type="ECO:0000256" key="4">
    <source>
        <dbReference type="ARBA" id="ARBA00023054"/>
    </source>
</evidence>
<evidence type="ECO:0000256" key="1">
    <source>
        <dbReference type="ARBA" id="ARBA00006914"/>
    </source>
</evidence>
<feature type="compositionally biased region" description="Polar residues" evidence="5">
    <location>
        <begin position="264"/>
        <end position="283"/>
    </location>
</feature>
<keyword evidence="8" id="KW-1185">Reference proteome</keyword>
<dbReference type="InterPro" id="IPR050304">
    <property type="entry name" value="MT-severing_AAA_ATPase"/>
</dbReference>
<dbReference type="GO" id="GO:0008568">
    <property type="term" value="F:microtubule severing ATPase activity"/>
    <property type="evidence" value="ECO:0007669"/>
    <property type="project" value="TreeGrafter"/>
</dbReference>
<dbReference type="InterPro" id="IPR027417">
    <property type="entry name" value="P-loop_NTPase"/>
</dbReference>
<dbReference type="Pfam" id="PF17862">
    <property type="entry name" value="AAA_lid_3"/>
    <property type="match status" value="1"/>
</dbReference>
<feature type="compositionally biased region" description="Basic and acidic residues" evidence="5">
    <location>
        <begin position="284"/>
        <end position="294"/>
    </location>
</feature>
<accession>A0A8J4TA83</accession>
<dbReference type="PANTHER" id="PTHR23074">
    <property type="entry name" value="AAA DOMAIN-CONTAINING"/>
    <property type="match status" value="1"/>
</dbReference>
<proteinExistence type="inferred from homology"/>
<name>A0A8J4TA83_9TREM</name>
<dbReference type="Gene3D" id="3.40.50.300">
    <property type="entry name" value="P-loop containing nucleotide triphosphate hydrolases"/>
    <property type="match status" value="1"/>
</dbReference>
<dbReference type="Pfam" id="PF09336">
    <property type="entry name" value="Vps4_C"/>
    <property type="match status" value="1"/>
</dbReference>
<dbReference type="InterPro" id="IPR003593">
    <property type="entry name" value="AAA+_ATPase"/>
</dbReference>
<sequence>MLLDGSSVSSDGMVDGNASASVRVACIRRHFFQQKDHHRGDHLALDSLLTDYVRLVDDMKGLNNFADTSLTLASGCQNDSVHWRSSFEPDDILKELASHVPFKGREDTLEPGLDTKHVAQLCRLIEDVLTIGDSKTLLGEPLVQPPIETSPCKLETGLPTADASPDFMSRPGLKRSAQSLTPPPVQSVVGVSGELSKRPNFDKQQPTIQANSPFRTAGVVLQQNIQSKQADNHRSLASGYGSSRRTLGGRRGPSHHFVPPVPSGPSSATNGDSPDCPSSNASQLKEDGPPLGDERLRQFDQKTVDMIMSEIMGAKSPVTWDDIAGLEFQKKTLQEVVILPMLRPDLFTGLRGPPKGLLLFGPPGTGKTLIGRCIASQSNSTFFSISASSLTSKWVGEGEKMVRALFVIARIHQPAVIFIDEVDSLLTQRSETEHESSRRIKTEFLVQLDGVATGQDERLLFVGATNRLASPITFMFVDFRNRHRLAATDFAVVAQRTKGYSGADMANLCREAAMGPIRSLSLEAIQSIACDEVRPVELSDFEAALSQVRASVSTGDLEHYLKWNKQYGSFEA</sequence>
<dbReference type="GO" id="GO:0005524">
    <property type="term" value="F:ATP binding"/>
    <property type="evidence" value="ECO:0007669"/>
    <property type="project" value="UniProtKB-KW"/>
</dbReference>
<dbReference type="Pfam" id="PF00004">
    <property type="entry name" value="AAA"/>
    <property type="match status" value="1"/>
</dbReference>
<keyword evidence="2" id="KW-0547">Nucleotide-binding</keyword>
<evidence type="ECO:0000313" key="8">
    <source>
        <dbReference type="Proteomes" id="UP000748531"/>
    </source>
</evidence>
<reference evidence="7" key="1">
    <citation type="submission" date="2019-05" db="EMBL/GenBank/DDBJ databases">
        <title>Annotation for the trematode Paragonimus heterotremus.</title>
        <authorList>
            <person name="Choi Y.-J."/>
        </authorList>
    </citation>
    <scope>NUCLEOTIDE SEQUENCE</scope>
    <source>
        <strain evidence="7">LC</strain>
    </source>
</reference>
<comment type="similarity">
    <text evidence="1">Belongs to the AAA ATPase family.</text>
</comment>
<organism evidence="7 8">
    <name type="scientific">Paragonimus heterotremus</name>
    <dbReference type="NCBI Taxonomy" id="100268"/>
    <lineage>
        <taxon>Eukaryota</taxon>
        <taxon>Metazoa</taxon>
        <taxon>Spiralia</taxon>
        <taxon>Lophotrochozoa</taxon>
        <taxon>Platyhelminthes</taxon>
        <taxon>Trematoda</taxon>
        <taxon>Digenea</taxon>
        <taxon>Plagiorchiida</taxon>
        <taxon>Troglotremata</taxon>
        <taxon>Troglotrematidae</taxon>
        <taxon>Paragonimus</taxon>
    </lineage>
</organism>
<evidence type="ECO:0000256" key="5">
    <source>
        <dbReference type="SAM" id="MobiDB-lite"/>
    </source>
</evidence>
<evidence type="ECO:0000313" key="7">
    <source>
        <dbReference type="EMBL" id="KAF5402748.1"/>
    </source>
</evidence>
<dbReference type="FunFam" id="1.10.8.60:FF:000022">
    <property type="entry name" value="Fidgetin like 1"/>
    <property type="match status" value="1"/>
</dbReference>
<dbReference type="Gene3D" id="1.10.8.60">
    <property type="match status" value="1"/>
</dbReference>
<evidence type="ECO:0000256" key="3">
    <source>
        <dbReference type="ARBA" id="ARBA00022840"/>
    </source>
</evidence>
<dbReference type="InterPro" id="IPR003959">
    <property type="entry name" value="ATPase_AAA_core"/>
</dbReference>
<dbReference type="EMBL" id="LUCH01001622">
    <property type="protein sequence ID" value="KAF5402748.1"/>
    <property type="molecule type" value="Genomic_DNA"/>
</dbReference>
<dbReference type="GO" id="GO:0016887">
    <property type="term" value="F:ATP hydrolysis activity"/>
    <property type="evidence" value="ECO:0007669"/>
    <property type="project" value="InterPro"/>
</dbReference>
<keyword evidence="4" id="KW-0175">Coiled coil</keyword>
<gene>
    <name evidence="7" type="ORF">PHET_03972</name>
</gene>
<feature type="domain" description="AAA+ ATPase" evidence="6">
    <location>
        <begin position="353"/>
        <end position="487"/>
    </location>
</feature>
<dbReference type="InterPro" id="IPR015415">
    <property type="entry name" value="Spast_Vps4_C"/>
</dbReference>
<dbReference type="FunFam" id="3.40.50.300:FF:001025">
    <property type="entry name" value="ATPase family, AAA domain-containing 2B"/>
    <property type="match status" value="1"/>
</dbReference>
<feature type="region of interest" description="Disordered" evidence="5">
    <location>
        <begin position="148"/>
        <end position="209"/>
    </location>
</feature>
<comment type="caution">
    <text evidence="7">The sequence shown here is derived from an EMBL/GenBank/DDBJ whole genome shotgun (WGS) entry which is preliminary data.</text>
</comment>
<dbReference type="SUPFAM" id="SSF52540">
    <property type="entry name" value="P-loop containing nucleoside triphosphate hydrolases"/>
    <property type="match status" value="1"/>
</dbReference>
<evidence type="ECO:0000259" key="6">
    <source>
        <dbReference type="SMART" id="SM00382"/>
    </source>
</evidence>